<dbReference type="AlphaFoldDB" id="A0A4Y3RMX5"/>
<comment type="caution">
    <text evidence="1">The sequence shown here is derived from an EMBL/GenBank/DDBJ whole genome shotgun (WGS) entry which is preliminary data.</text>
</comment>
<evidence type="ECO:0000313" key="1">
    <source>
        <dbReference type="EMBL" id="GEB57170.1"/>
    </source>
</evidence>
<accession>A0A4Y3RMX5</accession>
<keyword evidence="2" id="KW-1185">Reference proteome</keyword>
<name>A0A4Y3RMX5_9ACTN</name>
<evidence type="ECO:0000313" key="2">
    <source>
        <dbReference type="Proteomes" id="UP000315226"/>
    </source>
</evidence>
<dbReference type="RefSeq" id="WP_141296785.1">
    <property type="nucleotide sequence ID" value="NZ_BJMN01000015.1"/>
</dbReference>
<dbReference type="EMBL" id="BJMN01000015">
    <property type="protein sequence ID" value="GEB57170.1"/>
    <property type="molecule type" value="Genomic_DNA"/>
</dbReference>
<reference evidence="1 2" key="1">
    <citation type="submission" date="2019-06" db="EMBL/GenBank/DDBJ databases">
        <title>Whole genome shotgun sequence of Streptomyces gardneri NBRC 12865.</title>
        <authorList>
            <person name="Hosoyama A."/>
            <person name="Uohara A."/>
            <person name="Ohji S."/>
            <person name="Ichikawa N."/>
        </authorList>
    </citation>
    <scope>NUCLEOTIDE SEQUENCE [LARGE SCALE GENOMIC DNA]</scope>
    <source>
        <strain evidence="1 2">NBRC 12865</strain>
    </source>
</reference>
<gene>
    <name evidence="1" type="ORF">SGA01_27750</name>
</gene>
<protein>
    <submittedName>
        <fullName evidence="1">Uncharacterized protein</fullName>
    </submittedName>
</protein>
<dbReference type="Proteomes" id="UP000315226">
    <property type="component" value="Unassembled WGS sequence"/>
</dbReference>
<proteinExistence type="predicted"/>
<sequence length="295" mass="32260">MNLKHVVEAFAQIIPEEEKSAELEGDHYVVKLRGNGRSLPPDTENVTMSGLGDILEAGKDVVVLKSVDDGVERVPQPSLGALLAAYRSSEKVVERKSLRDLEVALHVRTVACTQSVEPSVIDGLALKWLALPVSDRWREAVSTALVGNWVAPLEEEGRLHVSALGALRADARAIHRHLVPVWRRRTRHGRVLSLDAVLGDGLSLYDLVAADVDLLSRVAGGIYEDERLNTVLRGLDPAEQQVVFAYAAADGTTWTEAAAAVGATDPNTFGERVRRKAKRLAAEQRRRCELVSRHP</sequence>
<organism evidence="1 2">
    <name type="scientific">Streptomyces gardneri</name>
    <dbReference type="NCBI Taxonomy" id="66892"/>
    <lineage>
        <taxon>Bacteria</taxon>
        <taxon>Bacillati</taxon>
        <taxon>Actinomycetota</taxon>
        <taxon>Actinomycetes</taxon>
        <taxon>Kitasatosporales</taxon>
        <taxon>Streptomycetaceae</taxon>
        <taxon>Streptomyces</taxon>
    </lineage>
</organism>
<dbReference type="OrthoDB" id="4306557at2"/>